<dbReference type="InterPro" id="IPR016181">
    <property type="entry name" value="Acyl_CoA_acyltransferase"/>
</dbReference>
<dbReference type="SUPFAM" id="SSF55729">
    <property type="entry name" value="Acyl-CoA N-acyltransferases (Nat)"/>
    <property type="match status" value="1"/>
</dbReference>
<dbReference type="UniPathway" id="UPA00011"/>
<organism evidence="6 7">
    <name type="scientific">Streptomyces armeniacus</name>
    <dbReference type="NCBI Taxonomy" id="83291"/>
    <lineage>
        <taxon>Bacteria</taxon>
        <taxon>Bacillati</taxon>
        <taxon>Actinomycetota</taxon>
        <taxon>Actinomycetes</taxon>
        <taxon>Kitasatosporales</taxon>
        <taxon>Streptomycetaceae</taxon>
        <taxon>Streptomyces</taxon>
    </lineage>
</organism>
<name>A0A345XW32_9ACTN</name>
<dbReference type="GO" id="GO:0016410">
    <property type="term" value="F:N-acyltransferase activity"/>
    <property type="evidence" value="ECO:0007669"/>
    <property type="project" value="TreeGrafter"/>
</dbReference>
<gene>
    <name evidence="6" type="ORF">DVA86_27705</name>
</gene>
<dbReference type="PANTHER" id="PTHR31438">
    <property type="entry name" value="LYSINE N-ACYLTRANSFERASE C17G9.06C-RELATED"/>
    <property type="match status" value="1"/>
</dbReference>
<evidence type="ECO:0000256" key="4">
    <source>
        <dbReference type="ARBA" id="ARBA00031122"/>
    </source>
</evidence>
<feature type="domain" description="Acyltransferase MbtK/IucB-like conserved" evidence="5">
    <location>
        <begin position="29"/>
        <end position="78"/>
    </location>
</feature>
<dbReference type="InterPro" id="IPR019432">
    <property type="entry name" value="Acyltransferase_MbtK/IucB-like"/>
</dbReference>
<comment type="function">
    <text evidence="1">Acyltransferase required for the direct transfer of medium- to long-chain fatty acyl moieties from a carrier protein (MbtL) on to the epsilon-amino group of lysine residue in the mycobactin core.</text>
</comment>
<keyword evidence="6" id="KW-0808">Transferase</keyword>
<dbReference type="KEGG" id="sarm:DVA86_27705"/>
<dbReference type="GO" id="GO:0019290">
    <property type="term" value="P:siderophore biosynthetic process"/>
    <property type="evidence" value="ECO:0007669"/>
    <property type="project" value="InterPro"/>
</dbReference>
<dbReference type="RefSeq" id="WP_208882336.1">
    <property type="nucleotide sequence ID" value="NZ_CP031320.1"/>
</dbReference>
<dbReference type="EMBL" id="CP031320">
    <property type="protein sequence ID" value="AXK35848.1"/>
    <property type="molecule type" value="Genomic_DNA"/>
</dbReference>
<dbReference type="SMART" id="SM01006">
    <property type="entry name" value="AlcB"/>
    <property type="match status" value="1"/>
</dbReference>
<protein>
    <recommendedName>
        <fullName evidence="3">Lysine N-acyltransferase MbtK</fullName>
    </recommendedName>
    <alternativeName>
        <fullName evidence="4">Mycobactin synthase protein K</fullName>
    </alternativeName>
</protein>
<reference evidence="6 7" key="1">
    <citation type="submission" date="2018-07" db="EMBL/GenBank/DDBJ databases">
        <title>Draft genome of the type strain Streptomyces armeniacus ATCC 15676.</title>
        <authorList>
            <person name="Labana P."/>
            <person name="Gosse J.T."/>
            <person name="Boddy C.N."/>
        </authorList>
    </citation>
    <scope>NUCLEOTIDE SEQUENCE [LARGE SCALE GENOMIC DNA]</scope>
    <source>
        <strain evidence="6 7">ATCC 15676</strain>
    </source>
</reference>
<dbReference type="Proteomes" id="UP000254425">
    <property type="component" value="Chromosome"/>
</dbReference>
<proteinExistence type="predicted"/>
<evidence type="ECO:0000256" key="1">
    <source>
        <dbReference type="ARBA" id="ARBA00003818"/>
    </source>
</evidence>
<comment type="pathway">
    <text evidence="2">Siderophore biosynthesis; mycobactin biosynthesis.</text>
</comment>
<evidence type="ECO:0000259" key="5">
    <source>
        <dbReference type="SMART" id="SM01006"/>
    </source>
</evidence>
<evidence type="ECO:0000313" key="6">
    <source>
        <dbReference type="EMBL" id="AXK35848.1"/>
    </source>
</evidence>
<accession>A0A345XW32</accession>
<evidence type="ECO:0000256" key="3">
    <source>
        <dbReference type="ARBA" id="ARBA00020586"/>
    </source>
</evidence>
<dbReference type="AlphaFoldDB" id="A0A345XW32"/>
<evidence type="ECO:0000256" key="2">
    <source>
        <dbReference type="ARBA" id="ARBA00005102"/>
    </source>
</evidence>
<dbReference type="Pfam" id="PF13523">
    <property type="entry name" value="Acetyltransf_8"/>
    <property type="match status" value="1"/>
</dbReference>
<dbReference type="PANTHER" id="PTHR31438:SF1">
    <property type="entry name" value="LYSINE N-ACYLTRANSFERASE C17G9.06C-RELATED"/>
    <property type="match status" value="1"/>
</dbReference>
<evidence type="ECO:0000313" key="7">
    <source>
        <dbReference type="Proteomes" id="UP000254425"/>
    </source>
</evidence>
<sequence length="223" mass="25092">MTGSSTTGTLHDGTVFARTDPRLGELALRHVDPPRDARLLHRWLTHPRSVYWLMQEAEPADVEQEFRKIAARPDDDAFLGLHEGTPAFLVERYHPSYELDGVYDIRPGDIGMHFLCAPTDRPLHGFTRAVITTVMELLFSDPEVDRVVVEPDVRNTGVHALNAAVGFRIERTVSLPDKDAYLSMCTRDQYLAILIFMAQVPEMRDVPWAVYPLIAAGLALMVL</sequence>
<keyword evidence="7" id="KW-1185">Reference proteome</keyword>
<dbReference type="Gene3D" id="3.40.630.30">
    <property type="match status" value="1"/>
</dbReference>